<dbReference type="RefSeq" id="WP_107683871.1">
    <property type="nucleotide sequence ID" value="NZ_PZKL01000037.1"/>
</dbReference>
<dbReference type="InterPro" id="IPR012902">
    <property type="entry name" value="N_methyl_site"/>
</dbReference>
<proteinExistence type="predicted"/>
<dbReference type="Proteomes" id="UP000241986">
    <property type="component" value="Unassembled WGS sequence"/>
</dbReference>
<name>A0A2T4MZG8_AERVE</name>
<organism evidence="1 2">
    <name type="scientific">Aeromonas veronii</name>
    <dbReference type="NCBI Taxonomy" id="654"/>
    <lineage>
        <taxon>Bacteria</taxon>
        <taxon>Pseudomonadati</taxon>
        <taxon>Pseudomonadota</taxon>
        <taxon>Gammaproteobacteria</taxon>
        <taxon>Aeromonadales</taxon>
        <taxon>Aeromonadaceae</taxon>
        <taxon>Aeromonas</taxon>
    </lineage>
</organism>
<dbReference type="PROSITE" id="PS00409">
    <property type="entry name" value="PROKAR_NTER_METHYL"/>
    <property type="match status" value="1"/>
</dbReference>
<dbReference type="EMBL" id="PZKL01000037">
    <property type="protein sequence ID" value="PTH79989.1"/>
    <property type="molecule type" value="Genomic_DNA"/>
</dbReference>
<sequence length="531" mass="56963">MKKNSGFTLLELLLVIGLSTAIAVVAFQDKMLETEQSQARQLGMELFQYNSAVQNYLAHESGNKNPASLNGVKHSGVNWLKSSSSCSGGQAVKEWLACRFLQAQGGKTTFGRLSFNTTLSFSSSEGLSATTVVSPLEFNKNGVMERRGDLSGLAALVASGAYSVKDKPMAANSQDSSIVYCPETASKSPSMAAICNGRDGSIVMFSRNLSESDRWLRVDHGNVMQNTLEFRTGSTTPESLSEIQKIDSVARQIRNVARIYNLGDGNTNGENDNLYLGKRKGEFAKTSATLKSDAVIVDADQEILGKLIVQSDVIARGNITSEKDILAKGNITSEKDVLAKGNITAEKDILAIGNITSKGGLKVDKDALISGNTTTSKIIDANDGNYYVDMNGSSKLNVLVANQIESTGFILPGAFKPGENCSRNGAIGRNSATNGPMLCVNNKWESNESKIGPWVAYSPNVTYTAPSDGFITAKTRHNNWVSISVGGSERCHVAARDKYGQGQVSCTSIVAKGEKFRVTGGIQYIYFRQIG</sequence>
<dbReference type="AlphaFoldDB" id="A0A2T4MZG8"/>
<reference evidence="1 2" key="1">
    <citation type="submission" date="2018-03" db="EMBL/GenBank/DDBJ databases">
        <title>Aeromonas veronii whole genome sequencing and analysis.</title>
        <authorList>
            <person name="Xie H."/>
            <person name="Liu T."/>
            <person name="Wang K."/>
        </authorList>
    </citation>
    <scope>NUCLEOTIDE SEQUENCE [LARGE SCALE GENOMIC DNA]</scope>
    <source>
        <strain evidence="1 2">XH.VA.1</strain>
    </source>
</reference>
<evidence type="ECO:0000313" key="2">
    <source>
        <dbReference type="Proteomes" id="UP000241986"/>
    </source>
</evidence>
<comment type="caution">
    <text evidence="1">The sequence shown here is derived from an EMBL/GenBank/DDBJ whole genome shotgun (WGS) entry which is preliminary data.</text>
</comment>
<protein>
    <recommendedName>
        <fullName evidence="3">Prepilin-type N-terminal cleavage/methylation domain-containing protein</fullName>
    </recommendedName>
</protein>
<evidence type="ECO:0008006" key="3">
    <source>
        <dbReference type="Google" id="ProtNLM"/>
    </source>
</evidence>
<gene>
    <name evidence="1" type="ORF">DAA48_15575</name>
</gene>
<evidence type="ECO:0000313" key="1">
    <source>
        <dbReference type="EMBL" id="PTH79989.1"/>
    </source>
</evidence>
<dbReference type="Pfam" id="PF07963">
    <property type="entry name" value="N_methyl"/>
    <property type="match status" value="1"/>
</dbReference>
<accession>A0A2T4MZG8</accession>